<feature type="region of interest" description="Disordered" evidence="2">
    <location>
        <begin position="60"/>
        <end position="129"/>
    </location>
</feature>
<dbReference type="PANTHER" id="PTHR36170:SF1">
    <property type="entry name" value="CENTROSOMAL PROTEIN OF 89 KDA"/>
    <property type="match status" value="1"/>
</dbReference>
<evidence type="ECO:0000256" key="2">
    <source>
        <dbReference type="SAM" id="MobiDB-lite"/>
    </source>
</evidence>
<gene>
    <name evidence="3" type="ORF">J437_LFUL016216</name>
</gene>
<dbReference type="GO" id="GO:0060271">
    <property type="term" value="P:cilium assembly"/>
    <property type="evidence" value="ECO:0007669"/>
    <property type="project" value="InterPro"/>
</dbReference>
<reference evidence="3" key="1">
    <citation type="submission" date="2013-04" db="EMBL/GenBank/DDBJ databases">
        <authorList>
            <person name="Qu J."/>
            <person name="Murali S.C."/>
            <person name="Bandaranaike D."/>
            <person name="Bellair M."/>
            <person name="Blankenburg K."/>
            <person name="Chao H."/>
            <person name="Dinh H."/>
            <person name="Doddapaneni H."/>
            <person name="Downs B."/>
            <person name="Dugan-Rocha S."/>
            <person name="Elkadiri S."/>
            <person name="Gnanaolivu R.D."/>
            <person name="Hernandez B."/>
            <person name="Javaid M."/>
            <person name="Jayaseelan J.C."/>
            <person name="Lee S."/>
            <person name="Li M."/>
            <person name="Ming W."/>
            <person name="Munidasa M."/>
            <person name="Muniz J."/>
            <person name="Nguyen L."/>
            <person name="Ongeri F."/>
            <person name="Osuji N."/>
            <person name="Pu L.-L."/>
            <person name="Puazo M."/>
            <person name="Qu C."/>
            <person name="Quiroz J."/>
            <person name="Raj R."/>
            <person name="Weissenberger G."/>
            <person name="Xin Y."/>
            <person name="Zou X."/>
            <person name="Han Y."/>
            <person name="Richards S."/>
            <person name="Worley K."/>
            <person name="Muzny D."/>
            <person name="Gibbs R."/>
        </authorList>
    </citation>
    <scope>NUCLEOTIDE SEQUENCE</scope>
    <source>
        <strain evidence="3">Sampled in the wild</strain>
    </source>
</reference>
<dbReference type="OrthoDB" id="6622877at2759"/>
<keyword evidence="1" id="KW-0175">Coiled coil</keyword>
<keyword evidence="4" id="KW-1185">Reference proteome</keyword>
<comment type="caution">
    <text evidence="3">The sequence shown here is derived from an EMBL/GenBank/DDBJ whole genome shotgun (WGS) entry which is preliminary data.</text>
</comment>
<evidence type="ECO:0000256" key="1">
    <source>
        <dbReference type="SAM" id="Coils"/>
    </source>
</evidence>
<dbReference type="GO" id="GO:0097539">
    <property type="term" value="C:ciliary transition fiber"/>
    <property type="evidence" value="ECO:0007669"/>
    <property type="project" value="TreeGrafter"/>
</dbReference>
<dbReference type="GO" id="GO:0005814">
    <property type="term" value="C:centriole"/>
    <property type="evidence" value="ECO:0007669"/>
    <property type="project" value="InterPro"/>
</dbReference>
<feature type="coiled-coil region" evidence="1">
    <location>
        <begin position="309"/>
        <end position="360"/>
    </location>
</feature>
<evidence type="ECO:0000313" key="4">
    <source>
        <dbReference type="Proteomes" id="UP000792457"/>
    </source>
</evidence>
<dbReference type="InterPro" id="IPR033545">
    <property type="entry name" value="CEP89"/>
</dbReference>
<name>A0A8K0P7P6_LADFU</name>
<dbReference type="GO" id="GO:0007005">
    <property type="term" value="P:mitochondrion organization"/>
    <property type="evidence" value="ECO:0007669"/>
    <property type="project" value="InterPro"/>
</dbReference>
<feature type="region of interest" description="Disordered" evidence="2">
    <location>
        <begin position="448"/>
        <end position="468"/>
    </location>
</feature>
<protein>
    <submittedName>
        <fullName evidence="3">Uncharacterized protein</fullName>
    </submittedName>
</protein>
<accession>A0A8K0P7P6</accession>
<dbReference type="Proteomes" id="UP000792457">
    <property type="component" value="Unassembled WGS sequence"/>
</dbReference>
<dbReference type="GO" id="GO:0007268">
    <property type="term" value="P:chemical synaptic transmission"/>
    <property type="evidence" value="ECO:0007669"/>
    <property type="project" value="InterPro"/>
</dbReference>
<proteinExistence type="predicted"/>
<feature type="coiled-coil region" evidence="1">
    <location>
        <begin position="238"/>
        <end position="272"/>
    </location>
</feature>
<dbReference type="GO" id="GO:0045202">
    <property type="term" value="C:synapse"/>
    <property type="evidence" value="ECO:0007669"/>
    <property type="project" value="GOC"/>
</dbReference>
<organism evidence="3 4">
    <name type="scientific">Ladona fulva</name>
    <name type="common">Scarce chaser dragonfly</name>
    <name type="synonym">Libellula fulva</name>
    <dbReference type="NCBI Taxonomy" id="123851"/>
    <lineage>
        <taxon>Eukaryota</taxon>
        <taxon>Metazoa</taxon>
        <taxon>Ecdysozoa</taxon>
        <taxon>Arthropoda</taxon>
        <taxon>Hexapoda</taxon>
        <taxon>Insecta</taxon>
        <taxon>Pterygota</taxon>
        <taxon>Palaeoptera</taxon>
        <taxon>Odonata</taxon>
        <taxon>Epiprocta</taxon>
        <taxon>Anisoptera</taxon>
        <taxon>Libelluloidea</taxon>
        <taxon>Libellulidae</taxon>
        <taxon>Ladona</taxon>
    </lineage>
</organism>
<dbReference type="EMBL" id="KZ308998">
    <property type="protein sequence ID" value="KAG8236212.1"/>
    <property type="molecule type" value="Genomic_DNA"/>
</dbReference>
<dbReference type="PANTHER" id="PTHR36170">
    <property type="entry name" value="CENTROSOMAL PROTEIN OF 89 KDA"/>
    <property type="match status" value="1"/>
</dbReference>
<feature type="compositionally biased region" description="Basic and acidic residues" evidence="2">
    <location>
        <begin position="106"/>
        <end position="115"/>
    </location>
</feature>
<evidence type="ECO:0000313" key="3">
    <source>
        <dbReference type="EMBL" id="KAG8236212.1"/>
    </source>
</evidence>
<sequence length="468" mass="54438">MTSKTDCEDVNYERLSDLLKANHELTKDVCMLKQLVYCLNSQLGRYQKLYFLNQKSKTQNFPPNVIPPLPENSLKRDEASGSSRNVQKEAHVSAGDECVSGNSDLSQKKDSKEEISGSPLPTPKENVATNDADRAEKFCSSDAKHTENWDFFTLPPLLDAYEETIKEKDFIIREYERKMLALGQKCRAVVLENEALHNEREKLMTKTNQAGVSRSVSDRIFFLEEQNKLLKEFLDLEKDKLKEIQDIYEDKISDLTTELNRSKEEHRRCIAELSEARGRCNFLADEVCKLRKLIEDSIPMSVHNESELKAKYERDNQTTLNKLKEIEEAKMRLMNEVAELSDLKTKSERLMKTKEHLLRKSKQKLIHLYVRLSKKEKQNGLLRENLHKAVSLLEDLSMENYKSKEESIQMDESSMQHRVLLLRSALQTFQYEARRELDSIERRLLRHKKKKSESCGNVEMPRESSPIT</sequence>
<dbReference type="AlphaFoldDB" id="A0A8K0P7P6"/>
<reference evidence="3" key="2">
    <citation type="submission" date="2017-10" db="EMBL/GenBank/DDBJ databases">
        <title>Ladona fulva Genome sequencing and assembly.</title>
        <authorList>
            <person name="Murali S."/>
            <person name="Richards S."/>
            <person name="Bandaranaike D."/>
            <person name="Bellair M."/>
            <person name="Blankenburg K."/>
            <person name="Chao H."/>
            <person name="Dinh H."/>
            <person name="Doddapaneni H."/>
            <person name="Dugan-Rocha S."/>
            <person name="Elkadiri S."/>
            <person name="Gnanaolivu R."/>
            <person name="Hernandez B."/>
            <person name="Skinner E."/>
            <person name="Javaid M."/>
            <person name="Lee S."/>
            <person name="Li M."/>
            <person name="Ming W."/>
            <person name="Munidasa M."/>
            <person name="Muniz J."/>
            <person name="Nguyen L."/>
            <person name="Hughes D."/>
            <person name="Osuji N."/>
            <person name="Pu L.-L."/>
            <person name="Puazo M."/>
            <person name="Qu C."/>
            <person name="Quiroz J."/>
            <person name="Raj R."/>
            <person name="Weissenberger G."/>
            <person name="Xin Y."/>
            <person name="Zou X."/>
            <person name="Han Y."/>
            <person name="Worley K."/>
            <person name="Muzny D."/>
            <person name="Gibbs R."/>
        </authorList>
    </citation>
    <scope>NUCLEOTIDE SEQUENCE</scope>
    <source>
        <strain evidence="3">Sampled in the wild</strain>
    </source>
</reference>